<keyword evidence="1" id="KW-0812">Transmembrane</keyword>
<evidence type="ECO:0000256" key="1">
    <source>
        <dbReference type="SAM" id="Phobius"/>
    </source>
</evidence>
<dbReference type="EMBL" id="JACDUR010000004">
    <property type="protein sequence ID" value="MBA2892442.1"/>
    <property type="molecule type" value="Genomic_DNA"/>
</dbReference>
<dbReference type="AlphaFoldDB" id="A0A7W0CK63"/>
<keyword evidence="3" id="KW-1185">Reference proteome</keyword>
<evidence type="ECO:0000313" key="3">
    <source>
        <dbReference type="Proteomes" id="UP000530928"/>
    </source>
</evidence>
<gene>
    <name evidence="2" type="ORF">HNR30_003796</name>
</gene>
<reference evidence="2 3" key="1">
    <citation type="submission" date="2020-07" db="EMBL/GenBank/DDBJ databases">
        <title>Genomic Encyclopedia of Type Strains, Phase IV (KMG-IV): sequencing the most valuable type-strain genomes for metagenomic binning, comparative biology and taxonomic classification.</title>
        <authorList>
            <person name="Goeker M."/>
        </authorList>
    </citation>
    <scope>NUCLEOTIDE SEQUENCE [LARGE SCALE GENOMIC DNA]</scope>
    <source>
        <strain evidence="2 3">DSM 45533</strain>
    </source>
</reference>
<proteinExistence type="predicted"/>
<dbReference type="Proteomes" id="UP000530928">
    <property type="component" value="Unassembled WGS sequence"/>
</dbReference>
<keyword evidence="1" id="KW-1133">Transmembrane helix</keyword>
<comment type="caution">
    <text evidence="2">The sequence shown here is derived from an EMBL/GenBank/DDBJ whole genome shotgun (WGS) entry which is preliminary data.</text>
</comment>
<accession>A0A7W0CK63</accession>
<sequence length="82" mass="8951">MPQDKYWRRGHYVRRRRVSKKTSGWVILAVAAVVGWFAVSGFGAQAEGDPPAPTETQVVVPAHEPQVEPPAEVWPVMPSGGS</sequence>
<evidence type="ECO:0000313" key="2">
    <source>
        <dbReference type="EMBL" id="MBA2892442.1"/>
    </source>
</evidence>
<organism evidence="2 3">
    <name type="scientific">Nonomuraea soli</name>
    <dbReference type="NCBI Taxonomy" id="1032476"/>
    <lineage>
        <taxon>Bacteria</taxon>
        <taxon>Bacillati</taxon>
        <taxon>Actinomycetota</taxon>
        <taxon>Actinomycetes</taxon>
        <taxon>Streptosporangiales</taxon>
        <taxon>Streptosporangiaceae</taxon>
        <taxon>Nonomuraea</taxon>
    </lineage>
</organism>
<feature type="transmembrane region" description="Helical" evidence="1">
    <location>
        <begin position="24"/>
        <end position="44"/>
    </location>
</feature>
<protein>
    <submittedName>
        <fullName evidence="2">Multidrug efflux pump subunit AcrA (Membrane-fusion protein)</fullName>
    </submittedName>
</protein>
<keyword evidence="1" id="KW-0472">Membrane</keyword>
<dbReference type="RefSeq" id="WP_181611217.1">
    <property type="nucleotide sequence ID" value="NZ_BAABAM010000003.1"/>
</dbReference>
<name>A0A7W0CK63_9ACTN</name>